<sequence length="215" mass="23638">MKVLALHGAGGSPADWTPVVEAMTGGHEVVPLELRGPWDWESVLDRIEPHAADNPAVVGMSMGGMVAALWGRRHPECPAVVDLDGHGVPTQVRRYLDPAPLAEIDELREAFRAYGEPELQRALEELDCFEVLQEVRCPVLLAVATRPMAGQALFEPYRRGLERDLATLPDNVEVVRLDATHAVAFEQPGLVADLIERYLDGRRLSLPEHEGSFPS</sequence>
<dbReference type="EMBL" id="JBHSJB010000051">
    <property type="protein sequence ID" value="MFC5059974.1"/>
    <property type="molecule type" value="Genomic_DNA"/>
</dbReference>
<name>A0ABV9YCA0_9PSEU</name>
<evidence type="ECO:0000259" key="1">
    <source>
        <dbReference type="Pfam" id="PF12697"/>
    </source>
</evidence>
<keyword evidence="2" id="KW-0378">Hydrolase</keyword>
<reference evidence="3" key="1">
    <citation type="journal article" date="2019" name="Int. J. Syst. Evol. Microbiol.">
        <title>The Global Catalogue of Microorganisms (GCM) 10K type strain sequencing project: providing services to taxonomists for standard genome sequencing and annotation.</title>
        <authorList>
            <consortium name="The Broad Institute Genomics Platform"/>
            <consortium name="The Broad Institute Genome Sequencing Center for Infectious Disease"/>
            <person name="Wu L."/>
            <person name="Ma J."/>
        </authorList>
    </citation>
    <scope>NUCLEOTIDE SEQUENCE [LARGE SCALE GENOMIC DNA]</scope>
    <source>
        <strain evidence="3">KCTC 12848</strain>
    </source>
</reference>
<proteinExistence type="predicted"/>
<protein>
    <submittedName>
        <fullName evidence="2">Alpha/beta fold hydrolase</fullName>
    </submittedName>
</protein>
<dbReference type="InterPro" id="IPR000073">
    <property type="entry name" value="AB_hydrolase_1"/>
</dbReference>
<dbReference type="Proteomes" id="UP001595833">
    <property type="component" value="Unassembled WGS sequence"/>
</dbReference>
<dbReference type="InterPro" id="IPR029058">
    <property type="entry name" value="AB_hydrolase_fold"/>
</dbReference>
<dbReference type="Gene3D" id="3.40.50.1820">
    <property type="entry name" value="alpha/beta hydrolase"/>
    <property type="match status" value="2"/>
</dbReference>
<keyword evidence="3" id="KW-1185">Reference proteome</keyword>
<comment type="caution">
    <text evidence="2">The sequence shown here is derived from an EMBL/GenBank/DDBJ whole genome shotgun (WGS) entry which is preliminary data.</text>
</comment>
<dbReference type="GO" id="GO:0016787">
    <property type="term" value="F:hydrolase activity"/>
    <property type="evidence" value="ECO:0007669"/>
    <property type="project" value="UniProtKB-KW"/>
</dbReference>
<evidence type="ECO:0000313" key="3">
    <source>
        <dbReference type="Proteomes" id="UP001595833"/>
    </source>
</evidence>
<accession>A0ABV9YCA0</accession>
<dbReference type="RefSeq" id="WP_344042591.1">
    <property type="nucleotide sequence ID" value="NZ_BAAAKE010000035.1"/>
</dbReference>
<organism evidence="2 3">
    <name type="scientific">Saccharothrix xinjiangensis</name>
    <dbReference type="NCBI Taxonomy" id="204798"/>
    <lineage>
        <taxon>Bacteria</taxon>
        <taxon>Bacillati</taxon>
        <taxon>Actinomycetota</taxon>
        <taxon>Actinomycetes</taxon>
        <taxon>Pseudonocardiales</taxon>
        <taxon>Pseudonocardiaceae</taxon>
        <taxon>Saccharothrix</taxon>
    </lineage>
</organism>
<dbReference type="SUPFAM" id="SSF53474">
    <property type="entry name" value="alpha/beta-Hydrolases"/>
    <property type="match status" value="1"/>
</dbReference>
<evidence type="ECO:0000313" key="2">
    <source>
        <dbReference type="EMBL" id="MFC5059974.1"/>
    </source>
</evidence>
<feature type="domain" description="AB hydrolase-1" evidence="1">
    <location>
        <begin position="3"/>
        <end position="193"/>
    </location>
</feature>
<gene>
    <name evidence="2" type="ORF">ACFPFM_40210</name>
</gene>
<dbReference type="Pfam" id="PF12697">
    <property type="entry name" value="Abhydrolase_6"/>
    <property type="match status" value="1"/>
</dbReference>